<proteinExistence type="predicted"/>
<dbReference type="AlphaFoldDB" id="A0A6P6RVZ7"/>
<accession>A0A6P6RVZ7</accession>
<dbReference type="GeneID" id="113146961"/>
<keyword evidence="2" id="KW-1185">Reference proteome</keyword>
<evidence type="ECO:0000313" key="2">
    <source>
        <dbReference type="Proteomes" id="UP000515125"/>
    </source>
</evidence>
<dbReference type="RefSeq" id="XP_026191654.1">
    <property type="nucleotide sequence ID" value="XM_026335869.1"/>
</dbReference>
<evidence type="ECO:0000256" key="1">
    <source>
        <dbReference type="SAM" id="MobiDB-lite"/>
    </source>
</evidence>
<name>A0A6P6RVZ7_9EIME</name>
<protein>
    <submittedName>
        <fullName evidence="3">Uncharacterized protein LOC113146961</fullName>
    </submittedName>
</protein>
<reference evidence="3" key="1">
    <citation type="submission" date="2025-08" db="UniProtKB">
        <authorList>
            <consortium name="RefSeq"/>
        </authorList>
    </citation>
    <scope>IDENTIFICATION</scope>
</reference>
<evidence type="ECO:0000313" key="3">
    <source>
        <dbReference type="RefSeq" id="XP_026191654.1"/>
    </source>
</evidence>
<gene>
    <name evidence="3" type="primary">LOC113146961</name>
</gene>
<dbReference type="OrthoDB" id="348350at2759"/>
<feature type="region of interest" description="Disordered" evidence="1">
    <location>
        <begin position="165"/>
        <end position="205"/>
    </location>
</feature>
<organism evidence="2 3">
    <name type="scientific">Cyclospora cayetanensis</name>
    <dbReference type="NCBI Taxonomy" id="88456"/>
    <lineage>
        <taxon>Eukaryota</taxon>
        <taxon>Sar</taxon>
        <taxon>Alveolata</taxon>
        <taxon>Apicomplexa</taxon>
        <taxon>Conoidasida</taxon>
        <taxon>Coccidia</taxon>
        <taxon>Eucoccidiorida</taxon>
        <taxon>Eimeriorina</taxon>
        <taxon>Eimeriidae</taxon>
        <taxon>Cyclospora</taxon>
    </lineage>
</organism>
<dbReference type="Proteomes" id="UP000515125">
    <property type="component" value="Unplaced"/>
</dbReference>
<sequence>MCVRLQGRSLRRRSRRITGGKRRRVHISREKDSLVWGDGERSAWGVSTVEQALIEGGRQYSYSGAAAPLTLGFPPTFSLSNSEVLCCCSWRRECAACTELYKGTDLPFCLQCLPHSTRQMLRQVLLICLDGMASLVLQRFHYSKSDKWRRWLAVRLHRDQVAGSSVWEQQEASPADPSKKQLADVTRSTHPPDMLRGEETQTDSVPALKRPENHTCWGELIPYLNIFWPFVEHQESPANLDLCVVSELLQQLHALAAEQPQRFKSYPLASEAARYGGDFAAANAAVAASSWREASDELSSESQ</sequence>